<name>A0ABV8ZLZ3_9NEIS</name>
<evidence type="ECO:0000256" key="7">
    <source>
        <dbReference type="ARBA" id="ARBA00023065"/>
    </source>
</evidence>
<protein>
    <submittedName>
        <fullName evidence="13">Porin</fullName>
    </submittedName>
</protein>
<evidence type="ECO:0000256" key="2">
    <source>
        <dbReference type="ARBA" id="ARBA00011233"/>
    </source>
</evidence>
<feature type="signal peptide" evidence="11">
    <location>
        <begin position="1"/>
        <end position="19"/>
    </location>
</feature>
<evidence type="ECO:0000256" key="4">
    <source>
        <dbReference type="ARBA" id="ARBA00022452"/>
    </source>
</evidence>
<evidence type="ECO:0000256" key="5">
    <source>
        <dbReference type="ARBA" id="ARBA00022692"/>
    </source>
</evidence>
<evidence type="ECO:0000256" key="6">
    <source>
        <dbReference type="ARBA" id="ARBA00022729"/>
    </source>
</evidence>
<organism evidence="13 14">
    <name type="scientific">Chromobacterium aquaticum</name>
    <dbReference type="NCBI Taxonomy" id="467180"/>
    <lineage>
        <taxon>Bacteria</taxon>
        <taxon>Pseudomonadati</taxon>
        <taxon>Pseudomonadota</taxon>
        <taxon>Betaproteobacteria</taxon>
        <taxon>Neisseriales</taxon>
        <taxon>Chromobacteriaceae</taxon>
        <taxon>Chromobacterium</taxon>
    </lineage>
</organism>
<keyword evidence="7" id="KW-0406">Ion transport</keyword>
<accession>A0ABV8ZLZ3</accession>
<feature type="domain" description="Porin" evidence="12">
    <location>
        <begin position="7"/>
        <end position="352"/>
    </location>
</feature>
<evidence type="ECO:0000256" key="9">
    <source>
        <dbReference type="ARBA" id="ARBA00023136"/>
    </source>
</evidence>
<dbReference type="Pfam" id="PF13609">
    <property type="entry name" value="Porin_4"/>
    <property type="match status" value="1"/>
</dbReference>
<dbReference type="InterPro" id="IPR023614">
    <property type="entry name" value="Porin_dom_sf"/>
</dbReference>
<keyword evidence="6 11" id="KW-0732">Signal</keyword>
<comment type="subcellular location">
    <subcellularLocation>
        <location evidence="1">Cell outer membrane</location>
        <topology evidence="1">Multi-pass membrane protein</topology>
    </subcellularLocation>
</comment>
<dbReference type="InterPro" id="IPR002299">
    <property type="entry name" value="Porin_Neis"/>
</dbReference>
<gene>
    <name evidence="13" type="ORF">ACFO0R_03740</name>
</gene>
<evidence type="ECO:0000256" key="11">
    <source>
        <dbReference type="SAM" id="SignalP"/>
    </source>
</evidence>
<dbReference type="InterPro" id="IPR033900">
    <property type="entry name" value="Gram_neg_porin_domain"/>
</dbReference>
<keyword evidence="8" id="KW-0626">Porin</keyword>
<keyword evidence="4" id="KW-1134">Transmembrane beta strand</keyword>
<evidence type="ECO:0000256" key="8">
    <source>
        <dbReference type="ARBA" id="ARBA00023114"/>
    </source>
</evidence>
<evidence type="ECO:0000256" key="10">
    <source>
        <dbReference type="ARBA" id="ARBA00023237"/>
    </source>
</evidence>
<reference evidence="14" key="1">
    <citation type="journal article" date="2019" name="Int. J. Syst. Evol. Microbiol.">
        <title>The Global Catalogue of Microorganisms (GCM) 10K type strain sequencing project: providing services to taxonomists for standard genome sequencing and annotation.</title>
        <authorList>
            <consortium name="The Broad Institute Genomics Platform"/>
            <consortium name="The Broad Institute Genome Sequencing Center for Infectious Disease"/>
            <person name="Wu L."/>
            <person name="Ma J."/>
        </authorList>
    </citation>
    <scope>NUCLEOTIDE SEQUENCE [LARGE SCALE GENOMIC DNA]</scope>
    <source>
        <strain evidence="14">CGMCC 4.7608</strain>
    </source>
</reference>
<keyword evidence="3" id="KW-0813">Transport</keyword>
<dbReference type="SUPFAM" id="SSF56935">
    <property type="entry name" value="Porins"/>
    <property type="match status" value="1"/>
</dbReference>
<dbReference type="CDD" id="cd00342">
    <property type="entry name" value="gram_neg_porins"/>
    <property type="match status" value="1"/>
</dbReference>
<dbReference type="InterPro" id="IPR050298">
    <property type="entry name" value="Gram-neg_bact_OMP"/>
</dbReference>
<evidence type="ECO:0000256" key="1">
    <source>
        <dbReference type="ARBA" id="ARBA00004571"/>
    </source>
</evidence>
<comment type="subunit">
    <text evidence="2">Homotrimer.</text>
</comment>
<evidence type="ECO:0000256" key="3">
    <source>
        <dbReference type="ARBA" id="ARBA00022448"/>
    </source>
</evidence>
<dbReference type="PRINTS" id="PR00184">
    <property type="entry name" value="NEISSPPORIN"/>
</dbReference>
<evidence type="ECO:0000259" key="12">
    <source>
        <dbReference type="Pfam" id="PF13609"/>
    </source>
</evidence>
<dbReference type="InterPro" id="IPR001702">
    <property type="entry name" value="Porin_Gram-ve"/>
</dbReference>
<dbReference type="Proteomes" id="UP001595999">
    <property type="component" value="Unassembled WGS sequence"/>
</dbReference>
<proteinExistence type="predicted"/>
<dbReference type="PANTHER" id="PTHR34501:SF9">
    <property type="entry name" value="MAJOR OUTER MEMBRANE PROTEIN P.IA"/>
    <property type="match status" value="1"/>
</dbReference>
<dbReference type="Gene3D" id="2.40.160.10">
    <property type="entry name" value="Porin"/>
    <property type="match status" value="1"/>
</dbReference>
<dbReference type="RefSeq" id="WP_231461976.1">
    <property type="nucleotide sequence ID" value="NZ_JAJOHW010000053.1"/>
</dbReference>
<dbReference type="PRINTS" id="PR00182">
    <property type="entry name" value="ECOLNEIPORIN"/>
</dbReference>
<keyword evidence="9" id="KW-0472">Membrane</keyword>
<comment type="caution">
    <text evidence="13">The sequence shown here is derived from an EMBL/GenBank/DDBJ whole genome shotgun (WGS) entry which is preliminary data.</text>
</comment>
<dbReference type="PANTHER" id="PTHR34501">
    <property type="entry name" value="PROTEIN YDDL-RELATED"/>
    <property type="match status" value="1"/>
</dbReference>
<keyword evidence="14" id="KW-1185">Reference proteome</keyword>
<keyword evidence="10" id="KW-0998">Cell outer membrane</keyword>
<keyword evidence="5" id="KW-0812">Transmembrane</keyword>
<feature type="chain" id="PRO_5046280536" evidence="11">
    <location>
        <begin position="20"/>
        <end position="372"/>
    </location>
</feature>
<evidence type="ECO:0000313" key="13">
    <source>
        <dbReference type="EMBL" id="MFC4488722.1"/>
    </source>
</evidence>
<evidence type="ECO:0000313" key="14">
    <source>
        <dbReference type="Proteomes" id="UP001595999"/>
    </source>
</evidence>
<dbReference type="EMBL" id="JBHSEK010000002">
    <property type="protein sequence ID" value="MFC4488722.1"/>
    <property type="molecule type" value="Genomic_DNA"/>
</dbReference>
<sequence length="372" mass="39527">MKKSLIALLVATLPAAAFADVTIYGKIKGGVEYVDNGSTKQTNIDDLGSRIGFKGKEDLGNGLKAIWQVETGFAVDGSGKVNSDGTSSSSSGTFANRNSFIGLQSDLGTLRLGNVSNFLDSDMGIVDPWEYKSDALGLGVFTRDGTRLKNSVRYDLPSIAGFSAALQYGTKEDKTNTLVNGQSVNQNRETAIVGLGYENSGFFGKYAYIHESKAASSAAISGVALNNTANDKHRLEVGYNANNLLVAFGYQQQKGGVDIVGWSKYVTPGFTAPTPGSYDANGKVKTREYALTAAYTLGAFTPKFTYAHGDKVEAAGVKIDDSGYNQYVLGVDYAISKRTTFGAQYGVFDVKGGVNNANKDLKALGLNMIHAF</sequence>